<protein>
    <recommendedName>
        <fullName evidence="3">Sulfotransferase</fullName>
    </recommendedName>
</protein>
<dbReference type="PANTHER" id="PTHR15723">
    <property type="entry name" value="CARBOHYDRATE SULFOTRANSFERASE 15"/>
    <property type="match status" value="1"/>
</dbReference>
<evidence type="ECO:0008006" key="3">
    <source>
        <dbReference type="Google" id="ProtNLM"/>
    </source>
</evidence>
<dbReference type="InterPro" id="IPR027417">
    <property type="entry name" value="P-loop_NTPase"/>
</dbReference>
<name>A0AAN8XKB4_HALRR</name>
<dbReference type="GO" id="GO:0050659">
    <property type="term" value="F:N-acetylgalactosamine 4-sulfate 6-O-sulfotransferase activity"/>
    <property type="evidence" value="ECO:0007669"/>
    <property type="project" value="TreeGrafter"/>
</dbReference>
<dbReference type="Gene3D" id="3.40.50.300">
    <property type="entry name" value="P-loop containing nucleotide triphosphate hydrolases"/>
    <property type="match status" value="1"/>
</dbReference>
<comment type="caution">
    <text evidence="1">The sequence shown here is derived from an EMBL/GenBank/DDBJ whole genome shotgun (WGS) entry which is preliminary data.</text>
</comment>
<gene>
    <name evidence="1" type="ORF">SK128_000255</name>
</gene>
<dbReference type="SUPFAM" id="SSF52540">
    <property type="entry name" value="P-loop containing nucleoside triphosphate hydrolases"/>
    <property type="match status" value="1"/>
</dbReference>
<dbReference type="Proteomes" id="UP001381693">
    <property type="component" value="Unassembled WGS sequence"/>
</dbReference>
<organism evidence="1 2">
    <name type="scientific">Halocaridina rubra</name>
    <name type="common">Hawaiian red shrimp</name>
    <dbReference type="NCBI Taxonomy" id="373956"/>
    <lineage>
        <taxon>Eukaryota</taxon>
        <taxon>Metazoa</taxon>
        <taxon>Ecdysozoa</taxon>
        <taxon>Arthropoda</taxon>
        <taxon>Crustacea</taxon>
        <taxon>Multicrustacea</taxon>
        <taxon>Malacostraca</taxon>
        <taxon>Eumalacostraca</taxon>
        <taxon>Eucarida</taxon>
        <taxon>Decapoda</taxon>
        <taxon>Pleocyemata</taxon>
        <taxon>Caridea</taxon>
        <taxon>Atyoidea</taxon>
        <taxon>Atyidae</taxon>
        <taxon>Halocaridina</taxon>
    </lineage>
</organism>
<accession>A0AAN8XKB4</accession>
<dbReference type="InterPro" id="IPR052654">
    <property type="entry name" value="CS_Sulfotransferase"/>
</dbReference>
<reference evidence="1 2" key="1">
    <citation type="submission" date="2023-11" db="EMBL/GenBank/DDBJ databases">
        <title>Halocaridina rubra genome assembly.</title>
        <authorList>
            <person name="Smith C."/>
        </authorList>
    </citation>
    <scope>NUCLEOTIDE SEQUENCE [LARGE SCALE GENOMIC DNA]</scope>
    <source>
        <strain evidence="1">EP-1</strain>
        <tissue evidence="1">Whole</tissue>
    </source>
</reference>
<evidence type="ECO:0000313" key="1">
    <source>
        <dbReference type="EMBL" id="KAK7080939.1"/>
    </source>
</evidence>
<proteinExistence type="predicted"/>
<sequence>MSVFPKEQILVLRMEDYHQDIAATMTSVYAHLGLRGLNANEERQMNMVPVQNKNRKKMNIGKILNSTEDILRKFYEEYNKDLADLLGDLRFTWDDYYNMA</sequence>
<dbReference type="PANTHER" id="PTHR15723:SF0">
    <property type="entry name" value="CARBOHYDRATE SULFOTRANSFERASE 15"/>
    <property type="match status" value="1"/>
</dbReference>
<dbReference type="AlphaFoldDB" id="A0AAN8XKB4"/>
<keyword evidence="2" id="KW-1185">Reference proteome</keyword>
<dbReference type="GO" id="GO:0019319">
    <property type="term" value="P:hexose biosynthetic process"/>
    <property type="evidence" value="ECO:0007669"/>
    <property type="project" value="TreeGrafter"/>
</dbReference>
<dbReference type="EMBL" id="JAXCGZ010005742">
    <property type="protein sequence ID" value="KAK7080939.1"/>
    <property type="molecule type" value="Genomic_DNA"/>
</dbReference>
<evidence type="ECO:0000313" key="2">
    <source>
        <dbReference type="Proteomes" id="UP001381693"/>
    </source>
</evidence>